<dbReference type="GeneID" id="20321560"/>
<proteinExistence type="predicted"/>
<sequence>MAHPERVRNFRKFKPLALYIRSSVQLFLTSFWALIDLVHLGYFSDHSPQPSRARQHTTLESRTLKQTKAQSPSFRHPYVLLNPNWTVFKKYTNLQINLVFTRDSTDSLVYDILSCLLELLASGCAR</sequence>
<dbReference type="EMBL" id="KL596787">
    <property type="protein sequence ID" value="KER25090.1"/>
    <property type="molecule type" value="Genomic_DNA"/>
</dbReference>
<gene>
    <name evidence="1" type="ORF">T265_07381</name>
</gene>
<protein>
    <submittedName>
        <fullName evidence="1">Uncharacterized protein</fullName>
    </submittedName>
</protein>
<dbReference type="OrthoDB" id="431720at2759"/>
<reference evidence="1 2" key="1">
    <citation type="submission" date="2013-11" db="EMBL/GenBank/DDBJ databases">
        <title>Opisthorchis viverrini - life in the bile duct.</title>
        <authorList>
            <person name="Young N.D."/>
            <person name="Nagarajan N."/>
            <person name="Lin S.J."/>
            <person name="Korhonen P.K."/>
            <person name="Jex A.R."/>
            <person name="Hall R.S."/>
            <person name="Safavi-Hemami H."/>
            <person name="Kaewkong W."/>
            <person name="Bertrand D."/>
            <person name="Gao S."/>
            <person name="Seet Q."/>
            <person name="Wongkham S."/>
            <person name="Teh B.T."/>
            <person name="Wongkham C."/>
            <person name="Intapan P.M."/>
            <person name="Maleewong W."/>
            <person name="Yang X."/>
            <person name="Hu M."/>
            <person name="Wang Z."/>
            <person name="Hofmann A."/>
            <person name="Sternberg P.W."/>
            <person name="Tan P."/>
            <person name="Wang J."/>
            <person name="Gasser R.B."/>
        </authorList>
    </citation>
    <scope>NUCLEOTIDE SEQUENCE [LARGE SCALE GENOMIC DNA]</scope>
</reference>
<evidence type="ECO:0000313" key="2">
    <source>
        <dbReference type="Proteomes" id="UP000054324"/>
    </source>
</evidence>
<dbReference type="KEGG" id="ovi:T265_07381"/>
<keyword evidence="2" id="KW-1185">Reference proteome</keyword>
<evidence type="ECO:0000313" key="1">
    <source>
        <dbReference type="EMBL" id="KER25090.1"/>
    </source>
</evidence>
<accession>A0A074ZP34</accession>
<name>A0A074ZP34_OPIVI</name>
<dbReference type="AlphaFoldDB" id="A0A074ZP34"/>
<dbReference type="RefSeq" id="XP_009171149.1">
    <property type="nucleotide sequence ID" value="XM_009172885.1"/>
</dbReference>
<dbReference type="Proteomes" id="UP000054324">
    <property type="component" value="Unassembled WGS sequence"/>
</dbReference>
<dbReference type="CTD" id="20321560"/>
<organism evidence="1 2">
    <name type="scientific">Opisthorchis viverrini</name>
    <name type="common">Southeast Asian liver fluke</name>
    <dbReference type="NCBI Taxonomy" id="6198"/>
    <lineage>
        <taxon>Eukaryota</taxon>
        <taxon>Metazoa</taxon>
        <taxon>Spiralia</taxon>
        <taxon>Lophotrochozoa</taxon>
        <taxon>Platyhelminthes</taxon>
        <taxon>Trematoda</taxon>
        <taxon>Digenea</taxon>
        <taxon>Opisthorchiida</taxon>
        <taxon>Opisthorchiata</taxon>
        <taxon>Opisthorchiidae</taxon>
        <taxon>Opisthorchis</taxon>
    </lineage>
</organism>